<dbReference type="CDD" id="cd07344">
    <property type="entry name" value="M48_yhfN_like"/>
    <property type="match status" value="1"/>
</dbReference>
<protein>
    <submittedName>
        <fullName evidence="2">M48 family metallopeptidase</fullName>
    </submittedName>
</protein>
<dbReference type="Proteomes" id="UP001154061">
    <property type="component" value="Unassembled WGS sequence"/>
</dbReference>
<feature type="domain" description="YgjP-like metallopeptidase" evidence="1">
    <location>
        <begin position="20"/>
        <end position="134"/>
    </location>
</feature>
<evidence type="ECO:0000313" key="3">
    <source>
        <dbReference type="Proteomes" id="UP001154061"/>
    </source>
</evidence>
<proteinExistence type="predicted"/>
<dbReference type="Gene3D" id="3.30.2010.10">
    <property type="entry name" value="Metalloproteases ('zincins'), catalytic domain"/>
    <property type="match status" value="1"/>
</dbReference>
<comment type="caution">
    <text evidence="2">The sequence shown here is derived from an EMBL/GenBank/DDBJ whole genome shotgun (WGS) entry which is preliminary data.</text>
</comment>
<evidence type="ECO:0000259" key="1">
    <source>
        <dbReference type="Pfam" id="PF01863"/>
    </source>
</evidence>
<dbReference type="InterPro" id="IPR002725">
    <property type="entry name" value="YgjP-like_metallopeptidase"/>
</dbReference>
<evidence type="ECO:0000313" key="2">
    <source>
        <dbReference type="EMBL" id="MDF9745844.1"/>
    </source>
</evidence>
<dbReference type="EMBL" id="JAMQOT010000003">
    <property type="protein sequence ID" value="MDF9745844.1"/>
    <property type="molecule type" value="Genomic_DNA"/>
</dbReference>
<reference evidence="2" key="1">
    <citation type="submission" date="2022-06" db="EMBL/GenBank/DDBJ databases">
        <title>Natrinema sp. a new haloarchaeum isolate from saline soil.</title>
        <authorList>
            <person name="Strakova D."/>
            <person name="Galisteo C."/>
            <person name="Sanchez-Porro C."/>
            <person name="Ventosa A."/>
        </authorList>
    </citation>
    <scope>NUCLEOTIDE SEQUENCE</scope>
    <source>
        <strain evidence="2">S1CR25-10</strain>
    </source>
</reference>
<accession>A0A9Q4Q0E9</accession>
<organism evidence="2 3">
    <name type="scientific">Natrinema salsiterrestre</name>
    <dbReference type="NCBI Taxonomy" id="2950540"/>
    <lineage>
        <taxon>Archaea</taxon>
        <taxon>Methanobacteriati</taxon>
        <taxon>Methanobacteriota</taxon>
        <taxon>Stenosarchaea group</taxon>
        <taxon>Halobacteria</taxon>
        <taxon>Halobacteriales</taxon>
        <taxon>Natrialbaceae</taxon>
        <taxon>Natrinema</taxon>
    </lineage>
</organism>
<dbReference type="RefSeq" id="WP_277521829.1">
    <property type="nucleotide sequence ID" value="NZ_JAMQOT010000003.1"/>
</dbReference>
<gene>
    <name evidence="2" type="ORF">NDI89_09645</name>
</gene>
<keyword evidence="3" id="KW-1185">Reference proteome</keyword>
<name>A0A9Q4Q0E9_9EURY</name>
<sequence>MVVEQRPSSEVTDGGFCLAEHHVEQTSVKRGLETLYQRKARQIFEEQADHYVAEMDIEYEEIEVRNQRTKRGSCSTTGALGLNCRLMMAPPDVIDYIVIHELAHLREQSHTSAFWSFVAEHDPSYEEHAEWLEESSTKLIFSHEDL</sequence>
<dbReference type="InterPro" id="IPR053136">
    <property type="entry name" value="UTP_pyrophosphatase-like"/>
</dbReference>
<dbReference type="PANTHER" id="PTHR30399:SF1">
    <property type="entry name" value="UTP PYROPHOSPHATASE"/>
    <property type="match status" value="1"/>
</dbReference>
<dbReference type="AlphaFoldDB" id="A0A9Q4Q0E9"/>
<dbReference type="Pfam" id="PF01863">
    <property type="entry name" value="YgjP-like"/>
    <property type="match status" value="1"/>
</dbReference>
<dbReference type="PANTHER" id="PTHR30399">
    <property type="entry name" value="UNCHARACTERIZED PROTEIN YGJP"/>
    <property type="match status" value="1"/>
</dbReference>